<name>A0ACB7NXD5_9PEZI</name>
<sequence length="101" mass="11047">MANVNPDRPGAQDEPNRLDVLAEIASQQKRLPVPKKNYDNLALLTKAASKALGQDKSDKSADKKTSKRDHDIKSDAGSTETVFPDDLPDDDDATIVEFPLE</sequence>
<protein>
    <submittedName>
        <fullName evidence="1">Uncharacterized protein</fullName>
    </submittedName>
</protein>
<dbReference type="Proteomes" id="UP000724584">
    <property type="component" value="Unassembled WGS sequence"/>
</dbReference>
<gene>
    <name evidence="1" type="ORF">F5144DRAFT_633390</name>
</gene>
<dbReference type="EMBL" id="JAGIZQ010000007">
    <property type="protein sequence ID" value="KAH6617105.1"/>
    <property type="molecule type" value="Genomic_DNA"/>
</dbReference>
<organism evidence="1 2">
    <name type="scientific">Chaetomium tenue</name>
    <dbReference type="NCBI Taxonomy" id="1854479"/>
    <lineage>
        <taxon>Eukaryota</taxon>
        <taxon>Fungi</taxon>
        <taxon>Dikarya</taxon>
        <taxon>Ascomycota</taxon>
        <taxon>Pezizomycotina</taxon>
        <taxon>Sordariomycetes</taxon>
        <taxon>Sordariomycetidae</taxon>
        <taxon>Sordariales</taxon>
        <taxon>Chaetomiaceae</taxon>
        <taxon>Chaetomium</taxon>
    </lineage>
</organism>
<evidence type="ECO:0000313" key="1">
    <source>
        <dbReference type="EMBL" id="KAH6617105.1"/>
    </source>
</evidence>
<accession>A0ACB7NXD5</accession>
<keyword evidence="2" id="KW-1185">Reference proteome</keyword>
<proteinExistence type="predicted"/>
<evidence type="ECO:0000313" key="2">
    <source>
        <dbReference type="Proteomes" id="UP000724584"/>
    </source>
</evidence>
<comment type="caution">
    <text evidence="1">The sequence shown here is derived from an EMBL/GenBank/DDBJ whole genome shotgun (WGS) entry which is preliminary data.</text>
</comment>
<reference evidence="1 2" key="1">
    <citation type="journal article" date="2021" name="Nat. Commun.">
        <title>Genetic determinants of endophytism in the Arabidopsis root mycobiome.</title>
        <authorList>
            <person name="Mesny F."/>
            <person name="Miyauchi S."/>
            <person name="Thiergart T."/>
            <person name="Pickel B."/>
            <person name="Atanasova L."/>
            <person name="Karlsson M."/>
            <person name="Huettel B."/>
            <person name="Barry K.W."/>
            <person name="Haridas S."/>
            <person name="Chen C."/>
            <person name="Bauer D."/>
            <person name="Andreopoulos W."/>
            <person name="Pangilinan J."/>
            <person name="LaButti K."/>
            <person name="Riley R."/>
            <person name="Lipzen A."/>
            <person name="Clum A."/>
            <person name="Drula E."/>
            <person name="Henrissat B."/>
            <person name="Kohler A."/>
            <person name="Grigoriev I.V."/>
            <person name="Martin F.M."/>
            <person name="Hacquard S."/>
        </authorList>
    </citation>
    <scope>NUCLEOTIDE SEQUENCE [LARGE SCALE GENOMIC DNA]</scope>
    <source>
        <strain evidence="1 2">MPI-SDFR-AT-0079</strain>
    </source>
</reference>